<evidence type="ECO:0000256" key="3">
    <source>
        <dbReference type="ARBA" id="ARBA00022989"/>
    </source>
</evidence>
<dbReference type="PROSITE" id="PS50929">
    <property type="entry name" value="ABC_TM1F"/>
    <property type="match status" value="1"/>
</dbReference>
<evidence type="ECO:0000313" key="11">
    <source>
        <dbReference type="Proteomes" id="UP001190700"/>
    </source>
</evidence>
<evidence type="ECO:0000256" key="1">
    <source>
        <dbReference type="ARBA" id="ARBA00004141"/>
    </source>
</evidence>
<comment type="subcellular location">
    <subcellularLocation>
        <location evidence="1">Membrane</location>
        <topology evidence="1">Multi-pass membrane protein</topology>
    </subcellularLocation>
</comment>
<feature type="region of interest" description="Disordered" evidence="6">
    <location>
        <begin position="1"/>
        <end position="106"/>
    </location>
</feature>
<feature type="coiled-coil region" evidence="5">
    <location>
        <begin position="2609"/>
        <end position="2646"/>
    </location>
</feature>
<dbReference type="SUPFAM" id="SSF90123">
    <property type="entry name" value="ABC transporter transmembrane region"/>
    <property type="match status" value="1"/>
</dbReference>
<dbReference type="SUPFAM" id="SSF52540">
    <property type="entry name" value="P-loop containing nucleoside triphosphate hydrolases"/>
    <property type="match status" value="1"/>
</dbReference>
<dbReference type="GO" id="GO:0015421">
    <property type="term" value="F:ABC-type oligopeptide transporter activity"/>
    <property type="evidence" value="ECO:0007669"/>
    <property type="project" value="TreeGrafter"/>
</dbReference>
<evidence type="ECO:0000259" key="8">
    <source>
        <dbReference type="PROSITE" id="PS50042"/>
    </source>
</evidence>
<keyword evidence="4 7" id="KW-0472">Membrane</keyword>
<evidence type="ECO:0000256" key="5">
    <source>
        <dbReference type="SAM" id="Coils"/>
    </source>
</evidence>
<keyword evidence="5" id="KW-0175">Coiled coil</keyword>
<reference evidence="10 11" key="1">
    <citation type="journal article" date="2015" name="Genome Biol. Evol.">
        <title>Comparative Genomics of a Bacterivorous Green Alga Reveals Evolutionary Causalities and Consequences of Phago-Mixotrophic Mode of Nutrition.</title>
        <authorList>
            <person name="Burns J.A."/>
            <person name="Paasch A."/>
            <person name="Narechania A."/>
            <person name="Kim E."/>
        </authorList>
    </citation>
    <scope>NUCLEOTIDE SEQUENCE [LARGE SCALE GENOMIC DNA]</scope>
    <source>
        <strain evidence="10">PLY_AMNH</strain>
    </source>
</reference>
<dbReference type="PROSITE" id="PS50096">
    <property type="entry name" value="IQ"/>
    <property type="match status" value="1"/>
</dbReference>
<dbReference type="Proteomes" id="UP001190700">
    <property type="component" value="Unassembled WGS sequence"/>
</dbReference>
<dbReference type="GO" id="GO:0005524">
    <property type="term" value="F:ATP binding"/>
    <property type="evidence" value="ECO:0007669"/>
    <property type="project" value="InterPro"/>
</dbReference>
<dbReference type="Gene3D" id="2.60.120.10">
    <property type="entry name" value="Jelly Rolls"/>
    <property type="match status" value="2"/>
</dbReference>
<evidence type="ECO:0000256" key="4">
    <source>
        <dbReference type="ARBA" id="ARBA00023136"/>
    </source>
</evidence>
<name>A0AAE0FHM0_9CHLO</name>
<dbReference type="SMART" id="SM00100">
    <property type="entry name" value="cNMP"/>
    <property type="match status" value="2"/>
</dbReference>
<dbReference type="SUPFAM" id="SSF51206">
    <property type="entry name" value="cAMP-binding domain-like"/>
    <property type="match status" value="3"/>
</dbReference>
<feature type="domain" description="ABC transmembrane type-1" evidence="9">
    <location>
        <begin position="562"/>
        <end position="845"/>
    </location>
</feature>
<dbReference type="PANTHER" id="PTHR43394">
    <property type="entry name" value="ATP-DEPENDENT PERMEASE MDL1, MITOCHONDRIAL"/>
    <property type="match status" value="1"/>
</dbReference>
<feature type="compositionally biased region" description="Low complexity" evidence="6">
    <location>
        <begin position="53"/>
        <end position="81"/>
    </location>
</feature>
<gene>
    <name evidence="10" type="ORF">CYMTET_31039</name>
</gene>
<feature type="domain" description="Cyclic nucleotide-binding" evidence="8">
    <location>
        <begin position="1450"/>
        <end position="1532"/>
    </location>
</feature>
<dbReference type="InterPro" id="IPR014710">
    <property type="entry name" value="RmlC-like_jellyroll"/>
</dbReference>
<evidence type="ECO:0000256" key="6">
    <source>
        <dbReference type="SAM" id="MobiDB-lite"/>
    </source>
</evidence>
<feature type="transmembrane region" description="Helical" evidence="7">
    <location>
        <begin position="559"/>
        <end position="581"/>
    </location>
</feature>
<feature type="transmembrane region" description="Helical" evidence="7">
    <location>
        <begin position="679"/>
        <end position="704"/>
    </location>
</feature>
<dbReference type="PROSITE" id="PS50042">
    <property type="entry name" value="CNMP_BINDING_3"/>
    <property type="match status" value="3"/>
</dbReference>
<protein>
    <submittedName>
        <fullName evidence="10">Uncharacterized protein</fullName>
    </submittedName>
</protein>
<feature type="transmembrane region" description="Helical" evidence="7">
    <location>
        <begin position="339"/>
        <end position="361"/>
    </location>
</feature>
<dbReference type="CDD" id="cd00038">
    <property type="entry name" value="CAP_ED"/>
    <property type="match status" value="2"/>
</dbReference>
<keyword evidence="11" id="KW-1185">Reference proteome</keyword>
<evidence type="ECO:0000313" key="10">
    <source>
        <dbReference type="EMBL" id="KAK3259987.1"/>
    </source>
</evidence>
<dbReference type="Gene3D" id="1.20.1560.10">
    <property type="entry name" value="ABC transporter type 1, transmembrane domain"/>
    <property type="match status" value="1"/>
</dbReference>
<dbReference type="InterPro" id="IPR027417">
    <property type="entry name" value="P-loop_NTPase"/>
</dbReference>
<proteinExistence type="predicted"/>
<dbReference type="InterPro" id="IPR036640">
    <property type="entry name" value="ABC1_TM_sf"/>
</dbReference>
<sequence length="2680" mass="299759">MADKELNSSSAPAIGVPIYSPGSPDGGQSTRSAPMLAWSEDGTKSMPHRDGKSSAGSAQGSRSALRSSSRGGSRTSRDAGSLVLASPDGTTAPSEPQSNASNNGTTDVYSFPFTGKFVPPGLRSDKLLNQAGLPPSYLPIRQHDSQHFSLYCDRHHPAVASLGNGAIPRKTLDTLERFRVALQGKLGGRYLPSLLSHVVVHFCADYSDYVGGAAHHTGGPYPKPDEVKLCAPRWVYGQAAKTGARSTTAGAYSIGILAESREEVEMGLVAMALGMCSARSVCCTATLFSQGFLDYIREKNERDGHDSSSQGKGSAQAVMYRDILNTAFQDEEKLTLDRALSGAFTPVLYRAFAYAFVKFIVRKFGLQAFNRLCRQRLSCRPYEAGSKQAQRAADKGEIPMSLGVTVGNLASIREAVLHQINVCMVKVLRKRLIDVEKEFELHELSKRPKILRLKSEQAPVGGSVKWLKSPTGDNRMTVMPEVEMEDKDERGWIAPDEDTLLLGEMDTLELHKDLFPVWPVGVWPLYSVPQEREEVTVQCLFIWALAWFRANDSANLVKFCYATALGGAFSIVQPVLLALLIDHAMPDEEYSTLFAIFILLAVAGLLLCATTYASVISSPISARRLTSHTQLLLAQHLSALPQYTLDYTNPAHSQQIIQDAVPHMESVLQSVLNIVSDGMLLVALCTVLAALSWQLFIVLFFLVMPAQVFLLDYCNIDQANKAGQVEDAVVSFYQRIRSNLVHAKEKRQLGRIQEMDHDLAAEAQRVQEVAKENSMLAGRVAASNSMADILAGVTVLLIGSLMVVEDVCSAGSCVTVGKFVGFFVGSIGLKSLISSALNSSRALHTMLQPIWQILEAVRVPPQRFENARGIPAEELDLDVSDMTFNWVHPDTGFMLGQVHELSMRVPAGCKVGIMATSEQGYRCATTLLHVLARTYQPNEGSIKISGFGLNELNVAELIGVMESTNDVVDGTIAENIMYGHRDGDEKDMFAAARIAGLYDEVSQLALGFDTIVGQDGELVSKSMMQRIDHSGVKVISDNLKRCTYLNEQNVVRPRTVLAMTRKLQLVESWDLVLVMSESGRLSEYAPPPRLAARLGPFFQITQRRKGLQLLDDGYARVTPEWLSTVWLFAFVPLDMLQPVADGFSSWRTGERDALLRAGEAMEGMMLLAHGAAGVVSSGQVLDITAEEATAGDSVSDAWQEGDYSGVEALAAMVGTEAVANAPNRLFWTKSVVATSQSLLLTLRAKTFRQLVEAHPEMHQLCMRMVNAVDMARSVMKLRMIWPFARLTGDQLLTLRRFFSVQVIEEGQLLFQTPELPCSALYIIVEGKVWVEEKQTLVGVQRTSSRHQTSVVKSYSSGGFFGEDSLFDPSETLIKAKTRTRCVILVLSAGAMERAREQDIYLSDTVADFISSISVARSGQALKRYCWPLIHLSTPVLDDIGRLAAVSMGGAGSVVWQRAVNHDSMFIVMRGSVLATFKRLDGSTMTQMFEEGECLNPHGLCDAQPSTRLVEAHAKTLCAFVVVTKGMLQTVLMAQPLAADVKRTLIQETETTFAVMTEMLNSEDRQRSPSMLQNLPRMDTLTQDQLVLLAEASTTYHLPEGHDLFENNIARLADDPKKSSLLYIVVAGEVRGSFTEVSLAPLDEQEMKQGEEQQHHSVVSVLVDGKEADMLEVKKEAELIAVPGDITWMAKGNERTGRRVRGEEEGNSAKTISSIVVDHGTARTAHGAVVLCIDTEVLMPWVVKAEAEEAMKREELKKEWAAMLENVHELQHMVSVCEVRLGLKESFDPKAVWALAMSRMRMYRAFGLLKLYSQQQPPLTGSAGATLENEIGMLTRQLNRLKHEVIEREVWMDRLMKEWRTMGYERPEKLRALAARYIAHVVAQRKVNPFQAQLEDSASTKLHKQAFRNEHEVSLGKLRAMETALARLREIRTKRIQEYMGDLQILWHALEVPKEHYVVLLSGWTAADPSPSMFAEMEAELKSLHKRTVEYIKAARVRLTELWEELRIPAGALLGMRGKQGGAVQSMRGAVLPAEDDNPQEWGLETLKPLQSEVARLVNVRSLFEVHQAENATFRKAMNAAQEALLYRCRSSWTLMAMDSTVEEPRLGIKSSGEDSDPAIITTLTNTANALDAEVQHRYSRRAAICARAHDAWAELNSNDATRQKILKLQADGSLSDDTLAEMEKQMLLVSEEQETMRMDRYKRMRNQCMLTWSKMKLPIEKQLEFLNLINDDEPGHPTTEDMMVLMARCAELEKDFGQHLAHVEMSDVHVVVSKRYTKDLQRMRDLHGELGLQERVESMKITQENEIAFSTNHRLAKDTTTIGTELEYLEQEREERVEKRKRMIASLQFLWRAMDVHEKERESLTVSFAEKPLEAGTLEKMQALDEKFESKFDIQKPEVVRLALMRIKELMDKLSLPVADYQHVLSKINVKEGDYQSFAHLSQNKSFAHLSQNKVEYLLDKKKQVEQQVTLRSVTELRLVVEDLWNALEVKSSHRHRVLASMGFNTEHAERVLMKQRDMHLALKAHAIEEKNEMLMRCENCWETMNFKEIERIRFRKRFEKTFAPSSMEELQICTTHLSDSKLLYELKKEISAVRQEMTDCRQLPAIRADEMREKKENLKQYREQLHELKDKLKQLTVRSRAALEDKSAERIQALVRGKLTRAKAKKEGMMLPHLMKGRK</sequence>
<dbReference type="InterPro" id="IPR039421">
    <property type="entry name" value="Type_1_exporter"/>
</dbReference>
<evidence type="ECO:0000256" key="2">
    <source>
        <dbReference type="ARBA" id="ARBA00022692"/>
    </source>
</evidence>
<keyword evidence="2 7" id="KW-0812">Transmembrane</keyword>
<dbReference type="InterPro" id="IPR018490">
    <property type="entry name" value="cNMP-bd_dom_sf"/>
</dbReference>
<feature type="domain" description="Cyclic nucleotide-binding" evidence="8">
    <location>
        <begin position="1127"/>
        <end position="1251"/>
    </location>
</feature>
<feature type="transmembrane region" description="Helical" evidence="7">
    <location>
        <begin position="593"/>
        <end position="615"/>
    </location>
</feature>
<feature type="domain" description="Cyclic nucleotide-binding" evidence="8">
    <location>
        <begin position="1318"/>
        <end position="1393"/>
    </location>
</feature>
<dbReference type="Gene3D" id="3.40.50.300">
    <property type="entry name" value="P-loop containing nucleotide triphosphate hydrolases"/>
    <property type="match status" value="1"/>
</dbReference>
<dbReference type="GO" id="GO:0016020">
    <property type="term" value="C:membrane"/>
    <property type="evidence" value="ECO:0007669"/>
    <property type="project" value="UniProtKB-SubCell"/>
</dbReference>
<comment type="caution">
    <text evidence="10">The sequence shown here is derived from an EMBL/GenBank/DDBJ whole genome shotgun (WGS) entry which is preliminary data.</text>
</comment>
<feature type="compositionally biased region" description="Polar residues" evidence="6">
    <location>
        <begin position="88"/>
        <end position="106"/>
    </location>
</feature>
<dbReference type="Pfam" id="PF00664">
    <property type="entry name" value="ABC_membrane"/>
    <property type="match status" value="1"/>
</dbReference>
<dbReference type="EMBL" id="LGRX02018320">
    <property type="protein sequence ID" value="KAK3259987.1"/>
    <property type="molecule type" value="Genomic_DNA"/>
</dbReference>
<organism evidence="10 11">
    <name type="scientific">Cymbomonas tetramitiformis</name>
    <dbReference type="NCBI Taxonomy" id="36881"/>
    <lineage>
        <taxon>Eukaryota</taxon>
        <taxon>Viridiplantae</taxon>
        <taxon>Chlorophyta</taxon>
        <taxon>Pyramimonadophyceae</taxon>
        <taxon>Pyramimonadales</taxon>
        <taxon>Pyramimonadaceae</taxon>
        <taxon>Cymbomonas</taxon>
    </lineage>
</organism>
<feature type="compositionally biased region" description="Basic and acidic residues" evidence="6">
    <location>
        <begin position="41"/>
        <end position="52"/>
    </location>
</feature>
<dbReference type="Pfam" id="PF00027">
    <property type="entry name" value="cNMP_binding"/>
    <property type="match status" value="1"/>
</dbReference>
<evidence type="ECO:0000259" key="9">
    <source>
        <dbReference type="PROSITE" id="PS50929"/>
    </source>
</evidence>
<dbReference type="EMBL" id="LGRX02018320">
    <property type="protein sequence ID" value="KAK3259988.1"/>
    <property type="molecule type" value="Genomic_DNA"/>
</dbReference>
<dbReference type="InterPro" id="IPR011527">
    <property type="entry name" value="ABC1_TM_dom"/>
</dbReference>
<accession>A0AAE0FHM0</accession>
<evidence type="ECO:0000256" key="7">
    <source>
        <dbReference type="SAM" id="Phobius"/>
    </source>
</evidence>
<dbReference type="InterPro" id="IPR000595">
    <property type="entry name" value="cNMP-bd_dom"/>
</dbReference>
<keyword evidence="3 7" id="KW-1133">Transmembrane helix</keyword>
<dbReference type="PANTHER" id="PTHR43394:SF1">
    <property type="entry name" value="ATP-BINDING CASSETTE SUB-FAMILY B MEMBER 10, MITOCHONDRIAL"/>
    <property type="match status" value="1"/>
</dbReference>
<reference evidence="10" key="2">
    <citation type="submission" date="2023-06" db="EMBL/GenBank/DDBJ databases">
        <title>Long-read-based genome assembly of the green algal bacterivore Cymbomonas tetramitiformis.</title>
        <authorList>
            <person name="Gyaltshen Y."/>
            <person name="Rozenberg A."/>
            <person name="Paasch A."/>
            <person name="Burns J.A."/>
            <person name="Warring S."/>
            <person name="Larson R."/>
            <person name="Maurer-Alcala X."/>
            <person name="Dacks J."/>
            <person name="Kim E."/>
        </authorList>
    </citation>
    <scope>NUCLEOTIDE SEQUENCE</scope>
    <source>
        <strain evidence="10">PLY_AMNH</strain>
    </source>
</reference>